<dbReference type="AlphaFoldDB" id="A0A5E6M964"/>
<dbReference type="Proteomes" id="UP000334923">
    <property type="component" value="Unassembled WGS sequence"/>
</dbReference>
<dbReference type="EMBL" id="CABFVA020000041">
    <property type="protein sequence ID" value="VVM06101.1"/>
    <property type="molecule type" value="Genomic_DNA"/>
</dbReference>
<proteinExistence type="predicted"/>
<keyword evidence="2" id="KW-1185">Reference proteome</keyword>
<accession>A0A5E6M964</accession>
<reference evidence="1 2" key="1">
    <citation type="submission" date="2019-09" db="EMBL/GenBank/DDBJ databases">
        <authorList>
            <person name="Cremers G."/>
        </authorList>
    </citation>
    <scope>NUCLEOTIDE SEQUENCE [LARGE SCALE GENOMIC DNA]</scope>
    <source>
        <strain evidence="1">4A</strain>
    </source>
</reference>
<protein>
    <submittedName>
        <fullName evidence="1">Uncharacterized protein</fullName>
    </submittedName>
</protein>
<gene>
    <name evidence="1" type="ORF">MAMT_00972</name>
</gene>
<sequence length="75" mass="8323">MTTESLAQSCLRKAEARLGFLAHLLESRDYSDVIREAQEAVEVTPMVRGIAAGHGIKRAIVKRQMLGRRRPGFDG</sequence>
<evidence type="ECO:0000313" key="1">
    <source>
        <dbReference type="EMBL" id="VVM06101.1"/>
    </source>
</evidence>
<name>A0A5E6M964_9BACT</name>
<organism evidence="1 2">
    <name type="scientific">Methylacidimicrobium tartarophylax</name>
    <dbReference type="NCBI Taxonomy" id="1041768"/>
    <lineage>
        <taxon>Bacteria</taxon>
        <taxon>Pseudomonadati</taxon>
        <taxon>Verrucomicrobiota</taxon>
        <taxon>Methylacidimicrobium</taxon>
    </lineage>
</organism>
<evidence type="ECO:0000313" key="2">
    <source>
        <dbReference type="Proteomes" id="UP000334923"/>
    </source>
</evidence>